<dbReference type="PRINTS" id="PR00315">
    <property type="entry name" value="ELONGATNFCT"/>
</dbReference>
<dbReference type="AlphaFoldDB" id="A0ABD3QUP5"/>
<dbReference type="FunFam" id="2.40.30.10:FF:000052">
    <property type="entry name" value="Selenocysteine-specific elongation factor EF-Sec"/>
    <property type="match status" value="1"/>
</dbReference>
<accession>A0ABD3QUP5</accession>
<evidence type="ECO:0000313" key="6">
    <source>
        <dbReference type="EMBL" id="KAL3802736.1"/>
    </source>
</evidence>
<evidence type="ECO:0000259" key="5">
    <source>
        <dbReference type="PROSITE" id="PS51722"/>
    </source>
</evidence>
<gene>
    <name evidence="6" type="ORF">ACHAWO_010084</name>
</gene>
<name>A0ABD3QUP5_9STRA</name>
<dbReference type="InterPro" id="IPR049393">
    <property type="entry name" value="eEFSec_III"/>
</dbReference>
<evidence type="ECO:0000256" key="2">
    <source>
        <dbReference type="ARBA" id="ARBA00021392"/>
    </source>
</evidence>
<dbReference type="CDD" id="cd01889">
    <property type="entry name" value="SelB_euk"/>
    <property type="match status" value="1"/>
</dbReference>
<dbReference type="CDD" id="cd03696">
    <property type="entry name" value="SelB_II"/>
    <property type="match status" value="1"/>
</dbReference>
<dbReference type="InterPro" id="IPR027417">
    <property type="entry name" value="P-loop_NTPase"/>
</dbReference>
<evidence type="ECO:0000256" key="4">
    <source>
        <dbReference type="SAM" id="MobiDB-lite"/>
    </source>
</evidence>
<evidence type="ECO:0000256" key="1">
    <source>
        <dbReference type="ARBA" id="ARBA00004229"/>
    </source>
</evidence>
<dbReference type="PROSITE" id="PS51722">
    <property type="entry name" value="G_TR_2"/>
    <property type="match status" value="1"/>
</dbReference>
<dbReference type="SUPFAM" id="SSF46589">
    <property type="entry name" value="tRNA-binding arm"/>
    <property type="match status" value="1"/>
</dbReference>
<dbReference type="SUPFAM" id="SSF52540">
    <property type="entry name" value="P-loop containing nucleoside triphosphate hydrolases"/>
    <property type="match status" value="1"/>
</dbReference>
<evidence type="ECO:0000256" key="3">
    <source>
        <dbReference type="SAM" id="Coils"/>
    </source>
</evidence>
<dbReference type="Gene3D" id="2.40.30.10">
    <property type="entry name" value="Translation factors"/>
    <property type="match status" value="1"/>
</dbReference>
<comment type="caution">
    <text evidence="6">The sequence shown here is derived from an EMBL/GenBank/DDBJ whole genome shotgun (WGS) entry which is preliminary data.</text>
</comment>
<dbReference type="InterPro" id="IPR049394">
    <property type="entry name" value="eEFSec_C"/>
</dbReference>
<feature type="compositionally biased region" description="Polar residues" evidence="4">
    <location>
        <begin position="1"/>
        <end position="10"/>
    </location>
</feature>
<dbReference type="Proteomes" id="UP001530400">
    <property type="component" value="Unassembled WGS sequence"/>
</dbReference>
<feature type="compositionally biased region" description="Polar residues" evidence="4">
    <location>
        <begin position="590"/>
        <end position="601"/>
    </location>
</feature>
<dbReference type="CDD" id="cd04094">
    <property type="entry name" value="eSelB_III"/>
    <property type="match status" value="1"/>
</dbReference>
<dbReference type="InterPro" id="IPR015866">
    <property type="entry name" value="Ser-tRNA-synth_1_N"/>
</dbReference>
<feature type="coiled-coil region" evidence="3">
    <location>
        <begin position="84"/>
        <end position="111"/>
    </location>
</feature>
<dbReference type="EMBL" id="JALLPJ020000086">
    <property type="protein sequence ID" value="KAL3802736.1"/>
    <property type="molecule type" value="Genomic_DNA"/>
</dbReference>
<dbReference type="PANTHER" id="PTHR43721">
    <property type="entry name" value="ELONGATION FACTOR TU-RELATED"/>
    <property type="match status" value="1"/>
</dbReference>
<dbReference type="Gene3D" id="3.40.50.300">
    <property type="entry name" value="P-loop containing nucleotide triphosphate hydrolases"/>
    <property type="match status" value="1"/>
</dbReference>
<dbReference type="InterPro" id="IPR009000">
    <property type="entry name" value="Transl_B-barrel_sf"/>
</dbReference>
<feature type="region of interest" description="Disordered" evidence="4">
    <location>
        <begin position="127"/>
        <end position="154"/>
    </location>
</feature>
<keyword evidence="7" id="KW-1185">Reference proteome</keyword>
<feature type="region of interest" description="Disordered" evidence="4">
    <location>
        <begin position="581"/>
        <end position="601"/>
    </location>
</feature>
<dbReference type="Gene3D" id="1.10.287.40">
    <property type="entry name" value="Serine-tRNA synthetase, tRNA binding domain"/>
    <property type="match status" value="1"/>
</dbReference>
<dbReference type="Pfam" id="PF21208">
    <property type="entry name" value="euk_SelB_III"/>
    <property type="match status" value="1"/>
</dbReference>
<dbReference type="InterPro" id="IPR042103">
    <property type="entry name" value="SerRS_1_N_sf"/>
</dbReference>
<evidence type="ECO:0000313" key="7">
    <source>
        <dbReference type="Proteomes" id="UP001530400"/>
    </source>
</evidence>
<feature type="region of interest" description="Disordered" evidence="4">
    <location>
        <begin position="815"/>
        <end position="857"/>
    </location>
</feature>
<dbReference type="Pfam" id="PF00009">
    <property type="entry name" value="GTP_EFTU"/>
    <property type="match status" value="1"/>
</dbReference>
<dbReference type="InterPro" id="IPR050055">
    <property type="entry name" value="EF-Tu_GTPase"/>
</dbReference>
<comment type="subcellular location">
    <subcellularLocation>
        <location evidence="1">Plastid</location>
        <location evidence="1">Chloroplast</location>
    </subcellularLocation>
</comment>
<feature type="region of interest" description="Disordered" evidence="4">
    <location>
        <begin position="1"/>
        <end position="28"/>
    </location>
</feature>
<dbReference type="GO" id="GO:0009507">
    <property type="term" value="C:chloroplast"/>
    <property type="evidence" value="ECO:0007669"/>
    <property type="project" value="UniProtKB-SubCell"/>
</dbReference>
<feature type="compositionally biased region" description="Low complexity" evidence="4">
    <location>
        <begin position="267"/>
        <end position="285"/>
    </location>
</feature>
<sequence>MASNKLTINNLRPEKGGDPDKYRNALKPSSAELVDQAIQYDTERRTAQTSLEQLRHQVSDLQTHVIAPKKKAGEEVPTETVGQLKQWKSDINRLSDEVKEWEKKRNEVLAKMNDLLAGVDLYESTSITKDSPAAPTNDASNNCEQEDTSTHANTNGVQILKRLESTEAAAIRHQSSAEPSLPLLSPEQIKTIPPERILNLNVGVLGHVDTGKTSLVKTLSSVLSTAALDKSKQSRARGITLDLGFSAFLLPLPDHLKNETIGDDVNSSSGSSSENSSEPQSQKSELQQKYDLLQVTLVDCPGHASLIRTIIGGAQIIDMVLLVVDATKGMQTQTAECLVIAEMTTRNLIVVLNKVDLFPEDEREERIRIAEKKMRAALRGTKFENAIMVGISACVGGEKVAAIGGLSGESSHLAGTQNIHGLLEILQSHMRAPNRDVKPSSDRFHFAVDHCFPIKGQGTVLTGTCLSGSARPNDMIEFPTLATQKKIKGLQMFRRKANVVQQGDRAGICVSNFDAKLMERGIIASPGTVKLIRGAIAVVRKVRFFKGALHSGAKFHISVGHTTVMASVTFWGAREIAQQAELASEEAENPKTNNKSNQQITLGHSSLGGSADLAGLPRLKFDWNQDFVHQDDYLDTLPTDTLEAKPKSSDDILPPLHWARIEFLTPVYCPMDSLVIGSRLDTEVNANACRLAFSGRLVARYDAKTDDKRLRTYTNKEKIGRVCRLGDPFRRNDDNLIVRYEVFGTDLFKKETNMSQFVGLIVETERGDKGSIQSSFGTSGKFRVNFPAGTDVKEGDPLYLRFKRYANDPKKAIHQDTELPAARTGSRVDPPVKKKKNKQKNGVHTDVAAEEDIPDSATSEERFGDIEKLKGDVLANGKHTMAIVSGLFSMEDDIGKYNGRKVVSLDTEEEGVVDGSFGKMGKCKVSFKDGISAAPGSGVRMQPI</sequence>
<dbReference type="Pfam" id="PF02403">
    <property type="entry name" value="Seryl_tRNA_N"/>
    <property type="match status" value="1"/>
</dbReference>
<dbReference type="InterPro" id="IPR010978">
    <property type="entry name" value="tRNA-bd_arm"/>
</dbReference>
<feature type="domain" description="Tr-type G" evidence="5">
    <location>
        <begin position="197"/>
        <end position="440"/>
    </location>
</feature>
<dbReference type="Pfam" id="PF21131">
    <property type="entry name" value="eEFSec_4th"/>
    <property type="match status" value="2"/>
</dbReference>
<dbReference type="InterPro" id="IPR000795">
    <property type="entry name" value="T_Tr_GTP-bd_dom"/>
</dbReference>
<dbReference type="PANTHER" id="PTHR43721:SF11">
    <property type="entry name" value="SELENOCYSTEINE-SPECIFIC ELONGATION FACTOR"/>
    <property type="match status" value="1"/>
</dbReference>
<organism evidence="6 7">
    <name type="scientific">Cyclotella atomus</name>
    <dbReference type="NCBI Taxonomy" id="382360"/>
    <lineage>
        <taxon>Eukaryota</taxon>
        <taxon>Sar</taxon>
        <taxon>Stramenopiles</taxon>
        <taxon>Ochrophyta</taxon>
        <taxon>Bacillariophyta</taxon>
        <taxon>Coscinodiscophyceae</taxon>
        <taxon>Thalassiosirophycidae</taxon>
        <taxon>Stephanodiscales</taxon>
        <taxon>Stephanodiscaceae</taxon>
        <taxon>Cyclotella</taxon>
    </lineage>
</organism>
<keyword evidence="3" id="KW-0175">Coiled coil</keyword>
<feature type="compositionally biased region" description="Basic and acidic residues" evidence="4">
    <location>
        <begin position="12"/>
        <end position="23"/>
    </location>
</feature>
<protein>
    <recommendedName>
        <fullName evidence="2">Elongation factor Tu, chloroplastic</fullName>
    </recommendedName>
</protein>
<proteinExistence type="predicted"/>
<reference evidence="6 7" key="1">
    <citation type="submission" date="2024-10" db="EMBL/GenBank/DDBJ databases">
        <title>Updated reference genomes for cyclostephanoid diatoms.</title>
        <authorList>
            <person name="Roberts W.R."/>
            <person name="Alverson A.J."/>
        </authorList>
    </citation>
    <scope>NUCLEOTIDE SEQUENCE [LARGE SCALE GENOMIC DNA]</scope>
    <source>
        <strain evidence="6 7">AJA010-31</strain>
    </source>
</reference>
<feature type="region of interest" description="Disordered" evidence="4">
    <location>
        <begin position="260"/>
        <end position="285"/>
    </location>
</feature>
<dbReference type="SUPFAM" id="SSF50447">
    <property type="entry name" value="Translation proteins"/>
    <property type="match status" value="1"/>
</dbReference>